<accession>A0A9X9MEU7</accession>
<reference evidence="6 7" key="1">
    <citation type="submission" date="2018-08" db="EMBL/GenBank/DDBJ databases">
        <authorList>
            <person name="Muller C M."/>
        </authorList>
    </citation>
    <scope>NUCLEOTIDE SEQUENCE [LARGE SCALE GENOMIC DNA]</scope>
</reference>
<dbReference type="GO" id="GO:0005737">
    <property type="term" value="C:cytoplasm"/>
    <property type="evidence" value="ECO:0007669"/>
    <property type="project" value="UniProtKB-SubCell"/>
</dbReference>
<dbReference type="AlphaFoldDB" id="A0A9X9MEU7"/>
<dbReference type="InterPro" id="IPR044159">
    <property type="entry name" value="IQM"/>
</dbReference>
<keyword evidence="3" id="KW-0963">Cytoplasm</keyword>
<protein>
    <submittedName>
        <fullName evidence="6">Bgt-4137</fullName>
    </submittedName>
</protein>
<organism evidence="6 7">
    <name type="scientific">Blumeria graminis f. sp. tritici</name>
    <dbReference type="NCBI Taxonomy" id="62690"/>
    <lineage>
        <taxon>Eukaryota</taxon>
        <taxon>Fungi</taxon>
        <taxon>Dikarya</taxon>
        <taxon>Ascomycota</taxon>
        <taxon>Pezizomycotina</taxon>
        <taxon>Leotiomycetes</taxon>
        <taxon>Erysiphales</taxon>
        <taxon>Erysiphaceae</taxon>
        <taxon>Blumeria</taxon>
    </lineage>
</organism>
<keyword evidence="7" id="KW-1185">Reference proteome</keyword>
<dbReference type="Proteomes" id="UP000324639">
    <property type="component" value="Chromosome Bgt_-05"/>
</dbReference>
<evidence type="ECO:0000313" key="7">
    <source>
        <dbReference type="Proteomes" id="UP000324639"/>
    </source>
</evidence>
<dbReference type="GO" id="GO:0005634">
    <property type="term" value="C:nucleus"/>
    <property type="evidence" value="ECO:0007669"/>
    <property type="project" value="UniProtKB-SubCell"/>
</dbReference>
<sequence>MQVDSKASKKLSKKRLSRKIVTHHGQKTEPRPKIQEWMMNDNSLKLPSRFVEVVRDAQFRDITEPLSRDDLVTKILKTSNKHHSNENITKCSKIRSLHAQHNWRKVRLIMRRAVGNEDSSINQFQKRISSTAAKMYPERSHKKMAPKKEVRKMGRIMDLRYFLEMIDIKHRYGPNLRIYHEEWKKSETRENFFYWLDHGEGLHIDFQVCSRAKLERERVRYLTTEERRKYLVIIDGDGRLCWAKNGTPIDTSENYQDSIHGIIPITDSILCPEFSEIESLSKIQKQPKAYYTTNNYSASSSISSVSCSDLKYGCKVAYDTIGVPPAPEDTHDVKRIHHVSKATIIDRLLRGSVQKNTWIFVVDSSFRLYVGIKQSGIFQHSSFSRGCRISAAGGIKIKNGRLTSLSPLSGHYRPPVANFRAFVQALQEAGADVSHLSISRAYTILVGFETYKKTRQTAKHYLDQISMKRNKPATLQISTKREKCQR</sequence>
<dbReference type="PANTHER" id="PTHR31250:SF27">
    <property type="entry name" value="IQ DOMAIN-CONTAINING PROTEIN IQM5"/>
    <property type="match status" value="1"/>
</dbReference>
<evidence type="ECO:0000256" key="4">
    <source>
        <dbReference type="ARBA" id="ARBA00023242"/>
    </source>
</evidence>
<dbReference type="EMBL" id="LR026988">
    <property type="protein sequence ID" value="VDB83888.1"/>
    <property type="molecule type" value="Genomic_DNA"/>
</dbReference>
<evidence type="ECO:0000256" key="3">
    <source>
        <dbReference type="ARBA" id="ARBA00022490"/>
    </source>
</evidence>
<gene>
    <name evidence="6" type="ORF">BGT96224V316_LOCUS3021</name>
</gene>
<evidence type="ECO:0000256" key="5">
    <source>
        <dbReference type="SAM" id="MobiDB-lite"/>
    </source>
</evidence>
<comment type="subcellular location">
    <subcellularLocation>
        <location evidence="2">Cytoplasm</location>
    </subcellularLocation>
    <subcellularLocation>
        <location evidence="1">Nucleus</location>
    </subcellularLocation>
</comment>
<feature type="compositionally biased region" description="Basic residues" evidence="5">
    <location>
        <begin position="8"/>
        <end position="25"/>
    </location>
</feature>
<proteinExistence type="predicted"/>
<feature type="region of interest" description="Disordered" evidence="5">
    <location>
        <begin position="1"/>
        <end position="30"/>
    </location>
</feature>
<keyword evidence="4" id="KW-0539">Nucleus</keyword>
<evidence type="ECO:0000256" key="2">
    <source>
        <dbReference type="ARBA" id="ARBA00004496"/>
    </source>
</evidence>
<name>A0A9X9MEU7_BLUGR</name>
<evidence type="ECO:0000313" key="6">
    <source>
        <dbReference type="EMBL" id="VDB83888.1"/>
    </source>
</evidence>
<dbReference type="PANTHER" id="PTHR31250">
    <property type="entry name" value="IQ DOMAIN-CONTAINING PROTEIN IQM3"/>
    <property type="match status" value="1"/>
</dbReference>
<evidence type="ECO:0000256" key="1">
    <source>
        <dbReference type="ARBA" id="ARBA00004123"/>
    </source>
</evidence>